<keyword evidence="3" id="KW-1185">Reference proteome</keyword>
<feature type="region of interest" description="Disordered" evidence="1">
    <location>
        <begin position="134"/>
        <end position="287"/>
    </location>
</feature>
<feature type="compositionally biased region" description="Basic residues" evidence="1">
    <location>
        <begin position="275"/>
        <end position="287"/>
    </location>
</feature>
<feature type="compositionally biased region" description="Low complexity" evidence="1">
    <location>
        <begin position="47"/>
        <end position="62"/>
    </location>
</feature>
<sequence>MASFHLRPVSDTSPSPSPTASTTPPGDHSPAFKGPSSLHHHSPPPSTSTSGRSRRPLSPSSLRDVDLSHNSDMPPRSYPPPPTGHDLMAMFPPPPPDIFPEMRGGPTSGYFQKQERAFFAQAGKEIVRVRVELDLPPGAEAESSKSRAREAGTSRPWPPSGHTPSGAGSAHHSPVQSSSSAPMLYPHPTSRPSHRGPVPVTTAPLFPIASHPPSSQLPPNLHPPPTLHQPSSGIRTPPQESTQSGAPSAKAEFQTEEYDPDEAWRRPMPYAERRRAGKHTRRVIVRT</sequence>
<dbReference type="OrthoDB" id="3253810at2759"/>
<feature type="region of interest" description="Disordered" evidence="1">
    <location>
        <begin position="1"/>
        <end position="109"/>
    </location>
</feature>
<feature type="compositionally biased region" description="Low complexity" evidence="1">
    <location>
        <begin position="169"/>
        <end position="182"/>
    </location>
</feature>
<dbReference type="EMBL" id="ML213616">
    <property type="protein sequence ID" value="TFK36064.1"/>
    <property type="molecule type" value="Genomic_DNA"/>
</dbReference>
<proteinExistence type="predicted"/>
<dbReference type="AlphaFoldDB" id="A0A5C3LSG0"/>
<dbReference type="Proteomes" id="UP000308652">
    <property type="component" value="Unassembled WGS sequence"/>
</dbReference>
<dbReference type="STRING" id="68775.A0A5C3LSG0"/>
<evidence type="ECO:0000313" key="3">
    <source>
        <dbReference type="Proteomes" id="UP000308652"/>
    </source>
</evidence>
<feature type="compositionally biased region" description="Basic and acidic residues" evidence="1">
    <location>
        <begin position="142"/>
        <end position="152"/>
    </location>
</feature>
<reference evidence="2 3" key="1">
    <citation type="journal article" date="2019" name="Nat. Ecol. Evol.">
        <title>Megaphylogeny resolves global patterns of mushroom evolution.</title>
        <authorList>
            <person name="Varga T."/>
            <person name="Krizsan K."/>
            <person name="Foldi C."/>
            <person name="Dima B."/>
            <person name="Sanchez-Garcia M."/>
            <person name="Sanchez-Ramirez S."/>
            <person name="Szollosi G.J."/>
            <person name="Szarkandi J.G."/>
            <person name="Papp V."/>
            <person name="Albert L."/>
            <person name="Andreopoulos W."/>
            <person name="Angelini C."/>
            <person name="Antonin V."/>
            <person name="Barry K.W."/>
            <person name="Bougher N.L."/>
            <person name="Buchanan P."/>
            <person name="Buyck B."/>
            <person name="Bense V."/>
            <person name="Catcheside P."/>
            <person name="Chovatia M."/>
            <person name="Cooper J."/>
            <person name="Damon W."/>
            <person name="Desjardin D."/>
            <person name="Finy P."/>
            <person name="Geml J."/>
            <person name="Haridas S."/>
            <person name="Hughes K."/>
            <person name="Justo A."/>
            <person name="Karasinski D."/>
            <person name="Kautmanova I."/>
            <person name="Kiss B."/>
            <person name="Kocsube S."/>
            <person name="Kotiranta H."/>
            <person name="LaButti K.M."/>
            <person name="Lechner B.E."/>
            <person name="Liimatainen K."/>
            <person name="Lipzen A."/>
            <person name="Lukacs Z."/>
            <person name="Mihaltcheva S."/>
            <person name="Morgado L.N."/>
            <person name="Niskanen T."/>
            <person name="Noordeloos M.E."/>
            <person name="Ohm R.A."/>
            <person name="Ortiz-Santana B."/>
            <person name="Ovrebo C."/>
            <person name="Racz N."/>
            <person name="Riley R."/>
            <person name="Savchenko A."/>
            <person name="Shiryaev A."/>
            <person name="Soop K."/>
            <person name="Spirin V."/>
            <person name="Szebenyi C."/>
            <person name="Tomsovsky M."/>
            <person name="Tulloss R.E."/>
            <person name="Uehling J."/>
            <person name="Grigoriev I.V."/>
            <person name="Vagvolgyi C."/>
            <person name="Papp T."/>
            <person name="Martin F.M."/>
            <person name="Miettinen O."/>
            <person name="Hibbett D.S."/>
            <person name="Nagy L.G."/>
        </authorList>
    </citation>
    <scope>NUCLEOTIDE SEQUENCE [LARGE SCALE GENOMIC DNA]</scope>
    <source>
        <strain evidence="2 3">CBS 166.37</strain>
    </source>
</reference>
<accession>A0A5C3LSG0</accession>
<evidence type="ECO:0000313" key="2">
    <source>
        <dbReference type="EMBL" id="TFK36064.1"/>
    </source>
</evidence>
<organism evidence="2 3">
    <name type="scientific">Crucibulum laeve</name>
    <dbReference type="NCBI Taxonomy" id="68775"/>
    <lineage>
        <taxon>Eukaryota</taxon>
        <taxon>Fungi</taxon>
        <taxon>Dikarya</taxon>
        <taxon>Basidiomycota</taxon>
        <taxon>Agaricomycotina</taxon>
        <taxon>Agaricomycetes</taxon>
        <taxon>Agaricomycetidae</taxon>
        <taxon>Agaricales</taxon>
        <taxon>Agaricineae</taxon>
        <taxon>Nidulariaceae</taxon>
        <taxon>Crucibulum</taxon>
    </lineage>
</organism>
<evidence type="ECO:0000256" key="1">
    <source>
        <dbReference type="SAM" id="MobiDB-lite"/>
    </source>
</evidence>
<feature type="compositionally biased region" description="Low complexity" evidence="1">
    <location>
        <begin position="10"/>
        <end position="25"/>
    </location>
</feature>
<protein>
    <submittedName>
        <fullName evidence="2">Uncharacterized protein</fullName>
    </submittedName>
</protein>
<name>A0A5C3LSG0_9AGAR</name>
<gene>
    <name evidence="2" type="ORF">BDQ12DRAFT_725363</name>
</gene>
<feature type="compositionally biased region" description="Polar residues" evidence="1">
    <location>
        <begin position="231"/>
        <end position="246"/>
    </location>
</feature>